<dbReference type="AlphaFoldDB" id="A0A662DJH4"/>
<reference evidence="1 2" key="1">
    <citation type="submission" date="2018-06" db="EMBL/GenBank/DDBJ databases">
        <title>Extensive metabolic versatility and redundancy in microbially diverse, dynamic hydrothermal sediments.</title>
        <authorList>
            <person name="Dombrowski N."/>
            <person name="Teske A."/>
            <person name="Baker B.J."/>
        </authorList>
    </citation>
    <scope>NUCLEOTIDE SEQUENCE [LARGE SCALE GENOMIC DNA]</scope>
    <source>
        <strain evidence="1">B19_G9</strain>
    </source>
</reference>
<sequence length="62" mass="7111">MKVKIQDKTYQFNSKIRVKELLRKLNLQSQSTLVICNGEVVTEDEYLNPEDEVEIINVISGG</sequence>
<dbReference type="Gene3D" id="3.10.20.30">
    <property type="match status" value="1"/>
</dbReference>
<dbReference type="InterPro" id="IPR012675">
    <property type="entry name" value="Beta-grasp_dom_sf"/>
</dbReference>
<accession>A0A662DJH4</accession>
<proteinExistence type="predicted"/>
<dbReference type="Proteomes" id="UP000267654">
    <property type="component" value="Unassembled WGS sequence"/>
</dbReference>
<name>A0A662DJH4_UNCAE</name>
<dbReference type="CDD" id="cd17506">
    <property type="entry name" value="Ubl_SAMP2_like"/>
    <property type="match status" value="1"/>
</dbReference>
<protein>
    <submittedName>
        <fullName evidence="1">Thiamine biosynthesis protein ThiS</fullName>
    </submittedName>
</protein>
<dbReference type="EMBL" id="QMQB01000012">
    <property type="protein sequence ID" value="RLE15038.1"/>
    <property type="molecule type" value="Genomic_DNA"/>
</dbReference>
<dbReference type="Pfam" id="PF02597">
    <property type="entry name" value="ThiS"/>
    <property type="match status" value="1"/>
</dbReference>
<dbReference type="InterPro" id="IPR016155">
    <property type="entry name" value="Mopterin_synth/thiamin_S_b"/>
</dbReference>
<dbReference type="SUPFAM" id="SSF54285">
    <property type="entry name" value="MoaD/ThiS"/>
    <property type="match status" value="1"/>
</dbReference>
<gene>
    <name evidence="1" type="ORF">DRI96_00560</name>
</gene>
<evidence type="ECO:0000313" key="2">
    <source>
        <dbReference type="Proteomes" id="UP000267654"/>
    </source>
</evidence>
<organism evidence="1 2">
    <name type="scientific">Aerophobetes bacterium</name>
    <dbReference type="NCBI Taxonomy" id="2030807"/>
    <lineage>
        <taxon>Bacteria</taxon>
        <taxon>Candidatus Aerophobota</taxon>
    </lineage>
</organism>
<dbReference type="InterPro" id="IPR003749">
    <property type="entry name" value="ThiS/MoaD-like"/>
</dbReference>
<evidence type="ECO:0000313" key="1">
    <source>
        <dbReference type="EMBL" id="RLE15038.1"/>
    </source>
</evidence>
<comment type="caution">
    <text evidence="1">The sequence shown here is derived from an EMBL/GenBank/DDBJ whole genome shotgun (WGS) entry which is preliminary data.</text>
</comment>